<sequence length="68" mass="7428">MALIASNNSMKVSLWKCPPSSITLNSVPSSWATSSPSSKGTRWSSSPWNWTTKSELAFMVAHSKGRLK</sequence>
<name>A0A6B2LVM4_9EUKA</name>
<organism evidence="1">
    <name type="scientific">Arcella intermedia</name>
    <dbReference type="NCBI Taxonomy" id="1963864"/>
    <lineage>
        <taxon>Eukaryota</taxon>
        <taxon>Amoebozoa</taxon>
        <taxon>Tubulinea</taxon>
        <taxon>Elardia</taxon>
        <taxon>Arcellinida</taxon>
        <taxon>Sphaerothecina</taxon>
        <taxon>Arcellidae</taxon>
        <taxon>Arcella</taxon>
    </lineage>
</organism>
<proteinExistence type="predicted"/>
<dbReference type="AlphaFoldDB" id="A0A6B2LVM4"/>
<protein>
    <submittedName>
        <fullName evidence="1">Uncharacterized protein</fullName>
    </submittedName>
</protein>
<evidence type="ECO:0000313" key="1">
    <source>
        <dbReference type="EMBL" id="NDV40616.1"/>
    </source>
</evidence>
<reference evidence="1" key="1">
    <citation type="journal article" date="2020" name="J. Eukaryot. Microbiol.">
        <title>De novo Sequencing, Assembly and Annotation of the Transcriptome for the Free-Living Testate Amoeba Arcella intermedia.</title>
        <authorList>
            <person name="Ribeiro G.M."/>
            <person name="Porfirio-Sousa A.L."/>
            <person name="Maurer-Alcala X.X."/>
            <person name="Katz L.A."/>
            <person name="Lahr D.J.G."/>
        </authorList>
    </citation>
    <scope>NUCLEOTIDE SEQUENCE</scope>
</reference>
<accession>A0A6B2LVM4</accession>
<dbReference type="EMBL" id="GIBP01011647">
    <property type="protein sequence ID" value="NDV40616.1"/>
    <property type="molecule type" value="Transcribed_RNA"/>
</dbReference>